<evidence type="ECO:0000313" key="2">
    <source>
        <dbReference type="Proteomes" id="UP000325081"/>
    </source>
</evidence>
<evidence type="ECO:0000313" key="1">
    <source>
        <dbReference type="EMBL" id="GER57627.1"/>
    </source>
</evidence>
<dbReference type="Proteomes" id="UP000325081">
    <property type="component" value="Unassembled WGS sequence"/>
</dbReference>
<accession>A0A5A7RK47</accession>
<reference evidence="2" key="1">
    <citation type="journal article" date="2019" name="Curr. Biol.">
        <title>Genome Sequence of Striga asiatica Provides Insight into the Evolution of Plant Parasitism.</title>
        <authorList>
            <person name="Yoshida S."/>
            <person name="Kim S."/>
            <person name="Wafula E.K."/>
            <person name="Tanskanen J."/>
            <person name="Kim Y.M."/>
            <person name="Honaas L."/>
            <person name="Yang Z."/>
            <person name="Spallek T."/>
            <person name="Conn C.E."/>
            <person name="Ichihashi Y."/>
            <person name="Cheong K."/>
            <person name="Cui S."/>
            <person name="Der J.P."/>
            <person name="Gundlach H."/>
            <person name="Jiao Y."/>
            <person name="Hori C."/>
            <person name="Ishida J.K."/>
            <person name="Kasahara H."/>
            <person name="Kiba T."/>
            <person name="Kim M.S."/>
            <person name="Koo N."/>
            <person name="Laohavisit A."/>
            <person name="Lee Y.H."/>
            <person name="Lumba S."/>
            <person name="McCourt P."/>
            <person name="Mortimer J.C."/>
            <person name="Mutuku J.M."/>
            <person name="Nomura T."/>
            <person name="Sasaki-Sekimoto Y."/>
            <person name="Seto Y."/>
            <person name="Wang Y."/>
            <person name="Wakatake T."/>
            <person name="Sakakibara H."/>
            <person name="Demura T."/>
            <person name="Yamaguchi S."/>
            <person name="Yoneyama K."/>
            <person name="Manabe R.I."/>
            <person name="Nelson D.C."/>
            <person name="Schulman A.H."/>
            <person name="Timko M.P."/>
            <person name="dePamphilis C.W."/>
            <person name="Choi D."/>
            <person name="Shirasu K."/>
        </authorList>
    </citation>
    <scope>NUCLEOTIDE SEQUENCE [LARGE SCALE GENOMIC DNA]</scope>
    <source>
        <strain evidence="2">cv. UVA1</strain>
    </source>
</reference>
<dbReference type="AlphaFoldDB" id="A0A5A7RK47"/>
<proteinExistence type="predicted"/>
<protein>
    <submittedName>
        <fullName evidence="1">Ureide permease 4</fullName>
    </submittedName>
</protein>
<sequence length="223" mass="25745">MIVIVMQAFALGDPATHRQNLACLNLWPIFLTNTLVLMISRSWSPDHSLTSIFRVSEFATPSQLPEHNTRIDFSNIDSLVMIKPDFRLPEHTTRINFSSIGNPKSGFIRTNDVAAPCHARFLSTHRVKGLKNRTTLRYWEGVANSETRKMLVQTYFFINWGKSTEYDSFQMIVYQLWLLRPLGWKNELSKHNYKQVCKGFREQSEIAFKFDNSQCDASGHPAI</sequence>
<name>A0A5A7RK47_STRAF</name>
<comment type="caution">
    <text evidence="1">The sequence shown here is derived from an EMBL/GenBank/DDBJ whole genome shotgun (WGS) entry which is preliminary data.</text>
</comment>
<dbReference type="EMBL" id="BKCP01013403">
    <property type="protein sequence ID" value="GER57627.1"/>
    <property type="molecule type" value="Genomic_DNA"/>
</dbReference>
<keyword evidence="2" id="KW-1185">Reference proteome</keyword>
<organism evidence="1 2">
    <name type="scientific">Striga asiatica</name>
    <name type="common">Asiatic witchweed</name>
    <name type="synonym">Buchnera asiatica</name>
    <dbReference type="NCBI Taxonomy" id="4170"/>
    <lineage>
        <taxon>Eukaryota</taxon>
        <taxon>Viridiplantae</taxon>
        <taxon>Streptophyta</taxon>
        <taxon>Embryophyta</taxon>
        <taxon>Tracheophyta</taxon>
        <taxon>Spermatophyta</taxon>
        <taxon>Magnoliopsida</taxon>
        <taxon>eudicotyledons</taxon>
        <taxon>Gunneridae</taxon>
        <taxon>Pentapetalae</taxon>
        <taxon>asterids</taxon>
        <taxon>lamiids</taxon>
        <taxon>Lamiales</taxon>
        <taxon>Orobanchaceae</taxon>
        <taxon>Buchnereae</taxon>
        <taxon>Striga</taxon>
    </lineage>
</organism>
<gene>
    <name evidence="1" type="ORF">STAS_35447</name>
</gene>